<evidence type="ECO:0000313" key="3">
    <source>
        <dbReference type="Proteomes" id="UP000186601"/>
    </source>
</evidence>
<dbReference type="Proteomes" id="UP000186601">
    <property type="component" value="Unassembled WGS sequence"/>
</dbReference>
<reference evidence="2 3" key="1">
    <citation type="submission" date="2018-02" db="EMBL/GenBank/DDBJ databases">
        <title>Genome sequence of the basidiomycete white-rot fungus Phlebia centrifuga.</title>
        <authorList>
            <person name="Granchi Z."/>
            <person name="Peng M."/>
            <person name="de Vries R.P."/>
            <person name="Hilden K."/>
            <person name="Makela M.R."/>
            <person name="Grigoriev I."/>
            <person name="Riley R."/>
        </authorList>
    </citation>
    <scope>NUCLEOTIDE SEQUENCE [LARGE SCALE GENOMIC DNA]</scope>
    <source>
        <strain evidence="2 3">FBCC195</strain>
    </source>
</reference>
<feature type="region of interest" description="Disordered" evidence="1">
    <location>
        <begin position="81"/>
        <end position="100"/>
    </location>
</feature>
<protein>
    <submittedName>
        <fullName evidence="2">Uncharacterized protein</fullName>
    </submittedName>
</protein>
<name>A0A2R6NXQ0_9APHY</name>
<evidence type="ECO:0000313" key="2">
    <source>
        <dbReference type="EMBL" id="PSR79334.1"/>
    </source>
</evidence>
<dbReference type="AlphaFoldDB" id="A0A2R6NXQ0"/>
<keyword evidence="3" id="KW-1185">Reference proteome</keyword>
<evidence type="ECO:0000256" key="1">
    <source>
        <dbReference type="SAM" id="MobiDB-lite"/>
    </source>
</evidence>
<gene>
    <name evidence="2" type="ORF">PHLCEN_2v7075</name>
</gene>
<accession>A0A2R6NXQ0</accession>
<proteinExistence type="predicted"/>
<comment type="caution">
    <text evidence="2">The sequence shown here is derived from an EMBL/GenBank/DDBJ whole genome shotgun (WGS) entry which is preliminary data.</text>
</comment>
<dbReference type="STRING" id="98765.A0A2R6NXQ0"/>
<sequence>MTNALLLNTTAVFSNSRLCEHIESHAVEDLRTFAESSTISEITDFQELKYKLLEADSKCRRERAQRKHKLKSFLSVRARPRSTSLSSRIPSGAGTPLNSSPAAVANANAQRALLKLTEGERKLLSENKGCLKCQKVNAGHFAKECPVGFPNPATYCNLVTGRNTVATIVEATPPAQDHDNGFVEIPHIAAIHGVNALSSCVLSSGDNSWSSDNEYVNHPLSLPHIV</sequence>
<dbReference type="OrthoDB" id="2801433at2759"/>
<dbReference type="EMBL" id="MLYV02000700">
    <property type="protein sequence ID" value="PSR79334.1"/>
    <property type="molecule type" value="Genomic_DNA"/>
</dbReference>
<organism evidence="2 3">
    <name type="scientific">Hermanssonia centrifuga</name>
    <dbReference type="NCBI Taxonomy" id="98765"/>
    <lineage>
        <taxon>Eukaryota</taxon>
        <taxon>Fungi</taxon>
        <taxon>Dikarya</taxon>
        <taxon>Basidiomycota</taxon>
        <taxon>Agaricomycotina</taxon>
        <taxon>Agaricomycetes</taxon>
        <taxon>Polyporales</taxon>
        <taxon>Meruliaceae</taxon>
        <taxon>Hermanssonia</taxon>
    </lineage>
</organism>